<dbReference type="Pfam" id="PF12570">
    <property type="entry name" value="DUF3750"/>
    <property type="match status" value="1"/>
</dbReference>
<evidence type="ECO:0000313" key="2">
    <source>
        <dbReference type="Proteomes" id="UP000248795"/>
    </source>
</evidence>
<comment type="caution">
    <text evidence="1">The sequence shown here is derived from an EMBL/GenBank/DDBJ whole genome shotgun (WGS) entry which is preliminary data.</text>
</comment>
<dbReference type="Proteomes" id="UP000248795">
    <property type="component" value="Unassembled WGS sequence"/>
</dbReference>
<accession>A0A2W2AUC7</accession>
<proteinExistence type="predicted"/>
<protein>
    <submittedName>
        <fullName evidence="1">DUF3750 domain-containing protein</fullName>
    </submittedName>
</protein>
<keyword evidence="2" id="KW-1185">Reference proteome</keyword>
<reference evidence="2" key="1">
    <citation type="submission" date="2018-06" db="EMBL/GenBank/DDBJ databases">
        <title>Aestuariibacter litoralis strain KCTC 52945T.</title>
        <authorList>
            <person name="Li X."/>
            <person name="Salam N."/>
            <person name="Li J.-L."/>
            <person name="Chen Y.-M."/>
            <person name="Yang Z.-W."/>
            <person name="Zhang L.-Y."/>
            <person name="Han M.-X."/>
            <person name="Xiao M."/>
            <person name="Li W.-J."/>
        </authorList>
    </citation>
    <scope>NUCLEOTIDE SEQUENCE [LARGE SCALE GENOMIC DNA]</scope>
    <source>
        <strain evidence="2">KCTC 52945</strain>
    </source>
</reference>
<gene>
    <name evidence="1" type="ORF">DK847_13425</name>
</gene>
<sequence length="251" mass="26765">MIRRSLFFVTLFLGLAVAVPIAIGAALSLSRGWAESWRTANWSSSHLLPDAAKVPEARVLILAARTGRWKSIFAEHLALVVKPEGATSWTRYDVVGWGNPVRRDAYAADAFWYGNRPYVAAQVSGPGAATLIPLIEQAIARYPHREAGSYVVWPGPNSNSFVAWVVRNTPGFDVELPPAAVGKDYLGPGLAVDRAPSGSGWTVSAAGVLGLTLALREGVELSLLGTTIGVDPDDLAVKLPSLGKLSLLDLR</sequence>
<name>A0A2W2AUC7_9HYPH</name>
<evidence type="ECO:0000313" key="1">
    <source>
        <dbReference type="EMBL" id="PZF76200.1"/>
    </source>
</evidence>
<dbReference type="EMBL" id="QKVK01000006">
    <property type="protein sequence ID" value="PZF76200.1"/>
    <property type="molecule type" value="Genomic_DNA"/>
</dbReference>
<organism evidence="1 2">
    <name type="scientific">Aestuariivirga litoralis</name>
    <dbReference type="NCBI Taxonomy" id="2650924"/>
    <lineage>
        <taxon>Bacteria</taxon>
        <taxon>Pseudomonadati</taxon>
        <taxon>Pseudomonadota</taxon>
        <taxon>Alphaproteobacteria</taxon>
        <taxon>Hyphomicrobiales</taxon>
        <taxon>Aestuariivirgaceae</taxon>
        <taxon>Aestuariivirga</taxon>
    </lineage>
</organism>
<dbReference type="AlphaFoldDB" id="A0A2W2AUC7"/>
<dbReference type="InterPro" id="IPR022224">
    <property type="entry name" value="DUF3750"/>
</dbReference>